<proteinExistence type="predicted"/>
<accession>A0A369MND6</accession>
<evidence type="ECO:0000313" key="2">
    <source>
        <dbReference type="Proteomes" id="UP000253970"/>
    </source>
</evidence>
<gene>
    <name evidence="1" type="ORF">C1875_03210</name>
</gene>
<dbReference type="RefSeq" id="WP_114532909.1">
    <property type="nucleotide sequence ID" value="NZ_JADNER010000002.1"/>
</dbReference>
<sequence>MPAFGNQTSCSYPETLVLVEALPLCRILASDWPGEEVPAEFPLFDEEVEAESALARPLRCAVVMPCAEAFALLEEVGHVGW</sequence>
<organism evidence="1 2">
    <name type="scientific">Eggerthella lenta</name>
    <name type="common">Eubacterium lentum</name>
    <dbReference type="NCBI Taxonomy" id="84112"/>
    <lineage>
        <taxon>Bacteria</taxon>
        <taxon>Bacillati</taxon>
        <taxon>Actinomycetota</taxon>
        <taxon>Coriobacteriia</taxon>
        <taxon>Eggerthellales</taxon>
        <taxon>Eggerthellaceae</taxon>
        <taxon>Eggerthella</taxon>
    </lineage>
</organism>
<protein>
    <submittedName>
        <fullName evidence="1">Uncharacterized protein</fullName>
    </submittedName>
</protein>
<comment type="caution">
    <text evidence="1">The sequence shown here is derived from an EMBL/GenBank/DDBJ whole genome shotgun (WGS) entry which is preliminary data.</text>
</comment>
<evidence type="ECO:0000313" key="1">
    <source>
        <dbReference type="EMBL" id="RDB72492.1"/>
    </source>
</evidence>
<reference evidence="1 2" key="1">
    <citation type="journal article" date="2018" name="Elife">
        <title>Discovery and characterization of a prevalent human gut bacterial enzyme sufficient for the inactivation of a family of plant toxins.</title>
        <authorList>
            <person name="Koppel N."/>
            <person name="Bisanz J.E."/>
            <person name="Pandelia M.E."/>
            <person name="Turnbaugh P.J."/>
            <person name="Balskus E.P."/>
        </authorList>
    </citation>
    <scope>NUCLEOTIDE SEQUENCE [LARGE SCALE GENOMIC DNA]</scope>
    <source>
        <strain evidence="1 2">W1 BHI 6</strain>
    </source>
</reference>
<name>A0A369MND6_EGGLN</name>
<dbReference type="AlphaFoldDB" id="A0A369MND6"/>
<dbReference type="EMBL" id="PPTU01000003">
    <property type="protein sequence ID" value="RDB72492.1"/>
    <property type="molecule type" value="Genomic_DNA"/>
</dbReference>
<dbReference type="Proteomes" id="UP000253970">
    <property type="component" value="Unassembled WGS sequence"/>
</dbReference>